<comment type="subunit">
    <text evidence="7">Forms a homomer composed of subunits assembled in a large structure.</text>
</comment>
<name>A0A1A2W135_MYCSC</name>
<dbReference type="Proteomes" id="UP000092207">
    <property type="component" value="Unassembled WGS sequence"/>
</dbReference>
<evidence type="ECO:0000313" key="11">
    <source>
        <dbReference type="EMBL" id="OBI06553.1"/>
    </source>
</evidence>
<keyword evidence="5" id="KW-0281">Fimbrium</keyword>
<evidence type="ECO:0000256" key="10">
    <source>
        <dbReference type="SAM" id="SignalP"/>
    </source>
</evidence>
<accession>A0A1A2W135</accession>
<sequence>MKKIIRIATSSLALAGGLGLAGLGAVAVADAQPIAPVPDYHWCPGQWWDPGWGPNWDGGRCHDDFYRDGDPHDQWHYRGDGDRDHWQGGPGDRDHWQGGPGDRDHWQGGPGDRH</sequence>
<dbReference type="EMBL" id="LZJY01000124">
    <property type="protein sequence ID" value="OBI06553.1"/>
    <property type="molecule type" value="Genomic_DNA"/>
</dbReference>
<evidence type="ECO:0000256" key="4">
    <source>
        <dbReference type="ARBA" id="ARBA00022889"/>
    </source>
</evidence>
<comment type="similarity">
    <text evidence="6">Belongs to the mycobacterial pilin family.</text>
</comment>
<keyword evidence="4" id="KW-0130">Cell adhesion</keyword>
<feature type="chain" id="PRO_5008316795" description="Pilin" evidence="10">
    <location>
        <begin position="32"/>
        <end position="114"/>
    </location>
</feature>
<feature type="region of interest" description="Disordered" evidence="9">
    <location>
        <begin position="78"/>
        <end position="114"/>
    </location>
</feature>
<feature type="signal peptide" evidence="10">
    <location>
        <begin position="1"/>
        <end position="31"/>
    </location>
</feature>
<organism evidence="11 12">
    <name type="scientific">Mycobacterium scrofulaceum</name>
    <dbReference type="NCBI Taxonomy" id="1783"/>
    <lineage>
        <taxon>Bacteria</taxon>
        <taxon>Bacillati</taxon>
        <taxon>Actinomycetota</taxon>
        <taxon>Actinomycetes</taxon>
        <taxon>Mycobacteriales</taxon>
        <taxon>Mycobacteriaceae</taxon>
        <taxon>Mycobacterium</taxon>
    </lineage>
</organism>
<dbReference type="InterPro" id="IPR058759">
    <property type="entry name" value="Pilin_mycobact"/>
</dbReference>
<evidence type="ECO:0000256" key="5">
    <source>
        <dbReference type="ARBA" id="ARBA00023263"/>
    </source>
</evidence>
<evidence type="ECO:0000256" key="9">
    <source>
        <dbReference type="SAM" id="MobiDB-lite"/>
    </source>
</evidence>
<keyword evidence="3 10" id="KW-0732">Signal</keyword>
<evidence type="ECO:0000256" key="7">
    <source>
        <dbReference type="ARBA" id="ARBA00093787"/>
    </source>
</evidence>
<protein>
    <recommendedName>
        <fullName evidence="2">Pilin</fullName>
    </recommendedName>
    <alternativeName>
        <fullName evidence="8">Pili structural subunit</fullName>
    </alternativeName>
</protein>
<evidence type="ECO:0000256" key="6">
    <source>
        <dbReference type="ARBA" id="ARBA00093784"/>
    </source>
</evidence>
<comment type="subcellular location">
    <subcellularLocation>
        <location evidence="1">Fimbrium</location>
    </subcellularLocation>
</comment>
<comment type="caution">
    <text evidence="11">The sequence shown here is derived from an EMBL/GenBank/DDBJ whole genome shotgun (WGS) entry which is preliminary data.</text>
</comment>
<reference evidence="11 12" key="1">
    <citation type="submission" date="2016-06" db="EMBL/GenBank/DDBJ databases">
        <authorList>
            <person name="Kjaerup R.B."/>
            <person name="Dalgaard T.S."/>
            <person name="Juul-Madsen H.R."/>
        </authorList>
    </citation>
    <scope>NUCLEOTIDE SEQUENCE [LARGE SCALE GENOMIC DNA]</scope>
    <source>
        <strain evidence="11 12">E2838</strain>
    </source>
</reference>
<evidence type="ECO:0000313" key="12">
    <source>
        <dbReference type="Proteomes" id="UP000092207"/>
    </source>
</evidence>
<gene>
    <name evidence="11" type="ORF">A5679_00690</name>
</gene>
<proteinExistence type="inferred from homology"/>
<evidence type="ECO:0000256" key="8">
    <source>
        <dbReference type="ARBA" id="ARBA00093801"/>
    </source>
</evidence>
<evidence type="ECO:0000256" key="3">
    <source>
        <dbReference type="ARBA" id="ARBA00022729"/>
    </source>
</evidence>
<evidence type="ECO:0000256" key="1">
    <source>
        <dbReference type="ARBA" id="ARBA00004561"/>
    </source>
</evidence>
<evidence type="ECO:0000256" key="2">
    <source>
        <dbReference type="ARBA" id="ARBA00018586"/>
    </source>
</evidence>
<dbReference type="AlphaFoldDB" id="A0A1A2W135"/>
<dbReference type="Pfam" id="PF26380">
    <property type="entry name" value="Pilin_Mycobact"/>
    <property type="match status" value="1"/>
</dbReference>